<gene>
    <name evidence="1" type="ORF">BINO364_LOCUS10082</name>
</gene>
<feature type="non-terminal residue" evidence="1">
    <location>
        <position position="264"/>
    </location>
</feature>
<evidence type="ECO:0000313" key="2">
    <source>
        <dbReference type="Proteomes" id="UP000838878"/>
    </source>
</evidence>
<dbReference type="EMBL" id="OV170224">
    <property type="protein sequence ID" value="CAH0724368.1"/>
    <property type="molecule type" value="Genomic_DNA"/>
</dbReference>
<reference evidence="1" key="1">
    <citation type="submission" date="2021-12" db="EMBL/GenBank/DDBJ databases">
        <authorList>
            <person name="Martin H S."/>
        </authorList>
    </citation>
    <scope>NUCLEOTIDE SEQUENCE</scope>
</reference>
<protein>
    <submittedName>
        <fullName evidence="1">Uncharacterized protein</fullName>
    </submittedName>
</protein>
<dbReference type="Proteomes" id="UP000838878">
    <property type="component" value="Chromosome 4"/>
</dbReference>
<dbReference type="AlphaFoldDB" id="A0A8J9UQH2"/>
<dbReference type="OrthoDB" id="7136231at2759"/>
<sequence length="264" mass="29414">MKKVKFNHDLLAAEVGNRGELLIPLLPEHEDSGIDSDDTERARAQRLDDLVQLTETSSSDEEPVIKVPLVRCAKRKFDEELKEMEEDRLDCEILIPMIPWQRARETDGTQPFLSGSPDRSSPPLYEVELTASDEDDDASVLELVIPVQSASIRSIRLLPEGANRECFILKKPYTYEAFKLSNADWLVIVYIRIEIGKVCPVGKIEVVAGCGWGRRARVRPLHALSRAAGMLASQRSQSCNEEGAFFGARALRRPRGKGSGSPPC</sequence>
<keyword evidence="2" id="KW-1185">Reference proteome</keyword>
<evidence type="ECO:0000313" key="1">
    <source>
        <dbReference type="EMBL" id="CAH0724368.1"/>
    </source>
</evidence>
<proteinExistence type="predicted"/>
<accession>A0A8J9UQH2</accession>
<name>A0A8J9UQH2_9NEOP</name>
<organism evidence="1 2">
    <name type="scientific">Brenthis ino</name>
    <name type="common">lesser marbled fritillary</name>
    <dbReference type="NCBI Taxonomy" id="405034"/>
    <lineage>
        <taxon>Eukaryota</taxon>
        <taxon>Metazoa</taxon>
        <taxon>Ecdysozoa</taxon>
        <taxon>Arthropoda</taxon>
        <taxon>Hexapoda</taxon>
        <taxon>Insecta</taxon>
        <taxon>Pterygota</taxon>
        <taxon>Neoptera</taxon>
        <taxon>Endopterygota</taxon>
        <taxon>Lepidoptera</taxon>
        <taxon>Glossata</taxon>
        <taxon>Ditrysia</taxon>
        <taxon>Papilionoidea</taxon>
        <taxon>Nymphalidae</taxon>
        <taxon>Heliconiinae</taxon>
        <taxon>Argynnini</taxon>
        <taxon>Brenthis</taxon>
    </lineage>
</organism>